<dbReference type="eggNOG" id="KOG0974">
    <property type="taxonomic scope" value="Eukaryota"/>
</dbReference>
<keyword evidence="5" id="KW-0677">Repeat</keyword>
<dbReference type="GeneID" id="8439137"/>
<dbReference type="GO" id="GO:0005737">
    <property type="term" value="C:cytoplasm"/>
    <property type="evidence" value="ECO:0007669"/>
    <property type="project" value="UniProtKB-SubCell"/>
</dbReference>
<organism evidence="8 9">
    <name type="scientific">Uncinocarpus reesii (strain UAMH 1704)</name>
    <dbReference type="NCBI Taxonomy" id="336963"/>
    <lineage>
        <taxon>Eukaryota</taxon>
        <taxon>Fungi</taxon>
        <taxon>Dikarya</taxon>
        <taxon>Ascomycota</taxon>
        <taxon>Pezizomycotina</taxon>
        <taxon>Eurotiomycetes</taxon>
        <taxon>Eurotiomycetidae</taxon>
        <taxon>Onygenales</taxon>
        <taxon>Onygenaceae</taxon>
        <taxon>Uncinocarpus</taxon>
    </lineage>
</organism>
<dbReference type="EMBL" id="CH476615">
    <property type="protein sequence ID" value="EEP77475.1"/>
    <property type="molecule type" value="Genomic_DNA"/>
</dbReference>
<keyword evidence="2" id="KW-0963">Cytoplasm</keyword>
<feature type="repeat" description="WD" evidence="7">
    <location>
        <begin position="182"/>
        <end position="225"/>
    </location>
</feature>
<dbReference type="VEuPathDB" id="FungiDB:UREG_02324"/>
<keyword evidence="9" id="KW-1185">Reference proteome</keyword>
<evidence type="ECO:0000313" key="9">
    <source>
        <dbReference type="Proteomes" id="UP000002058"/>
    </source>
</evidence>
<dbReference type="SMART" id="SM00320">
    <property type="entry name" value="WD40"/>
    <property type="match status" value="8"/>
</dbReference>
<dbReference type="InterPro" id="IPR019775">
    <property type="entry name" value="WD40_repeat_CS"/>
</dbReference>
<keyword evidence="3 7" id="KW-0853">WD repeat</keyword>
<gene>
    <name evidence="8" type="ORF">UREG_02324</name>
</gene>
<accession>C4JFA2</accession>
<sequence>MRIRDRRQVFQRNNVHGILILSDPLSRPGCKILVWGGQSLRLLEIDLESAKAEGNFPVTFLSSEFVCPDWILDASFYCPPVDNAELPSRYTGSLITAHNVVLGVELKFDSEQSGVNFELHDIAPKSKPILYSADITWTSPNTILVAAGTVFGEIIVWTCYLESVSGNSSPFLNYSICVHHYFTGHEGSIFGVNISEEIQIENESSKRRFLASCSDDRTIRIWDISACGSAIFHNRDGLSKDRLPRSTGFGAIADDAFNLDQDACVAKTMGHASRIWGVYFLDISSSRDHVIFSLLSRGEDGTCQLWNCQIQQGAAQGDHRIFTGNAAINHISTHAYHTGKNIWSIAIGKQPNAFNIYSGGADGNLVSFTLDRNSASLRISGESTGDYSPDEMLHNLGLGNENTANRKKGGRPACYSFVSDDSFIAIAPSRKSTLEGVGSQCLSSGDARSGIAIIGSPAGAIWLYHHGTKSINKITQTESKLSGIFIVNPGKTRVSGTTCTSFITVFVNSAKAILFTVRSHTETEVVSKIVLNLPPTFLVTAALSLRTIPWLILGSRHGDIAIYGLDTTSDTGQIDPIFHSPGVHANDAITSIISLQASDDGKQNKHTIVTTGRDGYYQLHLIQTQNGDSRLVTIRTLHKACPPFGPNIEGAALDPKTNDLILYGFKGIYFIVWNESTQTELMAAECGGCHRMWAYKSDGEGRRMLIWTKASRLYLFSSVNPSHRVLRAGGHGREIKSAHCSNHFVNDSRNPLQILATGAEDTTIRFFFPEVTGSGLSGRELMCKLTLKKHTAGIQHLQWSPCGRFLFSSSGCEELFVWRISSIPGFGIGAMFSGECPKSKPVSDLRIMHFDMLRLGNADAFLLGLAYSNSVVTVFYYEPGASGGSFELIARGQYSTNCLTHIRFIISGQELHLLTSSTDRHLALWNLTHSLGSIFHIHEAAVQRDPTREIPAVPFELEHSHRHPVHQSSIKAMELLQISETDLLVICGGDDNSLSVSRLTLSGSTEGTASFTSTLLPRAHASAINAIAVIGGVGRRREGGFDVSIASSGNDQRLKIWFIQGSRQTQTADVTVTLRQDMYSAVADISSLEVLTSAEDGREKHHLVVCGVGMDMWKVD</sequence>
<evidence type="ECO:0000313" key="8">
    <source>
        <dbReference type="EMBL" id="EEP77475.1"/>
    </source>
</evidence>
<dbReference type="FunCoup" id="C4JFA2">
    <property type="interactions" value="542"/>
</dbReference>
<evidence type="ECO:0000256" key="6">
    <source>
        <dbReference type="ARBA" id="ARBA00038255"/>
    </source>
</evidence>
<dbReference type="PROSITE" id="PS00678">
    <property type="entry name" value="WD_REPEATS_1"/>
    <property type="match status" value="1"/>
</dbReference>
<feature type="repeat" description="WD" evidence="7">
    <location>
        <begin position="787"/>
        <end position="822"/>
    </location>
</feature>
<dbReference type="InterPro" id="IPR051973">
    <property type="entry name" value="tRNA_Anticodon_Mtase-Reg"/>
</dbReference>
<dbReference type="STRING" id="336963.C4JFA2"/>
<evidence type="ECO:0000256" key="2">
    <source>
        <dbReference type="ARBA" id="ARBA00022490"/>
    </source>
</evidence>
<dbReference type="Pfam" id="PF00400">
    <property type="entry name" value="WD40"/>
    <property type="match status" value="2"/>
</dbReference>
<dbReference type="PROSITE" id="PS50082">
    <property type="entry name" value="WD_REPEATS_2"/>
    <property type="match status" value="2"/>
</dbReference>
<dbReference type="GO" id="GO:0030488">
    <property type="term" value="P:tRNA methylation"/>
    <property type="evidence" value="ECO:0007669"/>
    <property type="project" value="TreeGrafter"/>
</dbReference>
<proteinExistence type="inferred from homology"/>
<protein>
    <submittedName>
        <fullName evidence="8">Uncharacterized protein</fullName>
    </submittedName>
</protein>
<dbReference type="InParanoid" id="C4JFA2"/>
<name>C4JFA2_UNCRE</name>
<dbReference type="RefSeq" id="XP_002542808.1">
    <property type="nucleotide sequence ID" value="XM_002542762.1"/>
</dbReference>
<dbReference type="Gene3D" id="2.130.10.10">
    <property type="entry name" value="YVTN repeat-like/Quinoprotein amine dehydrogenase"/>
    <property type="match status" value="3"/>
</dbReference>
<keyword evidence="4" id="KW-0819">tRNA processing</keyword>
<comment type="similarity">
    <text evidence="6">Belongs to the WD repeat WDR6 family.</text>
</comment>
<dbReference type="InterPro" id="IPR001680">
    <property type="entry name" value="WD40_rpt"/>
</dbReference>
<dbReference type="PANTHER" id="PTHR14344">
    <property type="entry name" value="WD REPEAT PROTEIN"/>
    <property type="match status" value="1"/>
</dbReference>
<evidence type="ECO:0000256" key="1">
    <source>
        <dbReference type="ARBA" id="ARBA00004496"/>
    </source>
</evidence>
<dbReference type="InterPro" id="IPR036322">
    <property type="entry name" value="WD40_repeat_dom_sf"/>
</dbReference>
<evidence type="ECO:0000256" key="3">
    <source>
        <dbReference type="ARBA" id="ARBA00022574"/>
    </source>
</evidence>
<dbReference type="KEGG" id="ure:UREG_02324"/>
<dbReference type="SUPFAM" id="SSF82171">
    <property type="entry name" value="DPP6 N-terminal domain-like"/>
    <property type="match status" value="1"/>
</dbReference>
<dbReference type="InterPro" id="IPR015943">
    <property type="entry name" value="WD40/YVTN_repeat-like_dom_sf"/>
</dbReference>
<evidence type="ECO:0000256" key="7">
    <source>
        <dbReference type="PROSITE-ProRule" id="PRU00221"/>
    </source>
</evidence>
<dbReference type="SUPFAM" id="SSF50978">
    <property type="entry name" value="WD40 repeat-like"/>
    <property type="match status" value="2"/>
</dbReference>
<dbReference type="PANTHER" id="PTHR14344:SF3">
    <property type="entry name" value="WD REPEAT-CONTAINING PROTEIN 6"/>
    <property type="match status" value="1"/>
</dbReference>
<dbReference type="HOGENOM" id="CLU_002615_1_0_1"/>
<evidence type="ECO:0000256" key="4">
    <source>
        <dbReference type="ARBA" id="ARBA00022694"/>
    </source>
</evidence>
<dbReference type="OrthoDB" id="5594999at2759"/>
<dbReference type="Proteomes" id="UP000002058">
    <property type="component" value="Unassembled WGS sequence"/>
</dbReference>
<reference evidence="9" key="1">
    <citation type="journal article" date="2009" name="Genome Res.">
        <title>Comparative genomic analyses of the human fungal pathogens Coccidioides and their relatives.</title>
        <authorList>
            <person name="Sharpton T.J."/>
            <person name="Stajich J.E."/>
            <person name="Rounsley S.D."/>
            <person name="Gardner M.J."/>
            <person name="Wortman J.R."/>
            <person name="Jordar V.S."/>
            <person name="Maiti R."/>
            <person name="Kodira C.D."/>
            <person name="Neafsey D.E."/>
            <person name="Zeng Q."/>
            <person name="Hung C.-Y."/>
            <person name="McMahan C."/>
            <person name="Muszewska A."/>
            <person name="Grynberg M."/>
            <person name="Mandel M.A."/>
            <person name="Kellner E.M."/>
            <person name="Barker B.M."/>
            <person name="Galgiani J.N."/>
            <person name="Orbach M.J."/>
            <person name="Kirkland T.N."/>
            <person name="Cole G.T."/>
            <person name="Henn M.R."/>
            <person name="Birren B.W."/>
            <person name="Taylor J.W."/>
        </authorList>
    </citation>
    <scope>NUCLEOTIDE SEQUENCE [LARGE SCALE GENOMIC DNA]</scope>
    <source>
        <strain evidence="9">UAMH 1704</strain>
    </source>
</reference>
<dbReference type="AlphaFoldDB" id="C4JFA2"/>
<evidence type="ECO:0000256" key="5">
    <source>
        <dbReference type="ARBA" id="ARBA00022737"/>
    </source>
</evidence>
<dbReference type="OMA" id="IIVWSCF"/>
<comment type="subcellular location">
    <subcellularLocation>
        <location evidence="1">Cytoplasm</location>
    </subcellularLocation>
</comment>